<name>A0A224YDE6_9ACAR</name>
<keyword evidence="1" id="KW-0812">Transmembrane</keyword>
<protein>
    <submittedName>
        <fullName evidence="2">DA-P36 family member</fullName>
    </submittedName>
</protein>
<dbReference type="AlphaFoldDB" id="A0A224YDE6"/>
<dbReference type="EMBL" id="GFPF01000848">
    <property type="protein sequence ID" value="MAA11994.1"/>
    <property type="molecule type" value="Transcribed_RNA"/>
</dbReference>
<sequence length="228" mass="26300">MRWHCTRIMKLAITLGIMSLMVIFIEGTSKMLNLTEVAGNFLARRYGGRLKTYSLTQGYRLSNEPAVRGIVRKFMYEGACERRKGFNPRKCKHMHTWSVKKGIVTPFPLPANITVPYMNKTETFLFNLSGANTIPRDQRTSAESAIYTTEKKAVTCHFNVEVDFYGYVTFELFYARGDEPLKDAIAIGFMEDREKGLMKSYSEALRFNVTGTYTRRRMCNNRKNGKKF</sequence>
<organism evidence="2">
    <name type="scientific">Rhipicephalus zambeziensis</name>
    <dbReference type="NCBI Taxonomy" id="60191"/>
    <lineage>
        <taxon>Eukaryota</taxon>
        <taxon>Metazoa</taxon>
        <taxon>Ecdysozoa</taxon>
        <taxon>Arthropoda</taxon>
        <taxon>Chelicerata</taxon>
        <taxon>Arachnida</taxon>
        <taxon>Acari</taxon>
        <taxon>Parasitiformes</taxon>
        <taxon>Ixodida</taxon>
        <taxon>Ixodoidea</taxon>
        <taxon>Ixodidae</taxon>
        <taxon>Rhipicephalinae</taxon>
        <taxon>Rhipicephalus</taxon>
        <taxon>Rhipicephalus</taxon>
    </lineage>
</organism>
<evidence type="ECO:0000256" key="1">
    <source>
        <dbReference type="SAM" id="Phobius"/>
    </source>
</evidence>
<accession>A0A224YDE6</accession>
<reference evidence="2" key="1">
    <citation type="journal article" date="2017" name="Parasit. Vectors">
        <title>Sialotranscriptomics of Rhipicephalus zambeziensis reveals intricate expression profiles of secretory proteins and suggests tight temporal transcriptional regulation during blood-feeding.</title>
        <authorList>
            <person name="de Castro M.H."/>
            <person name="de Klerk D."/>
            <person name="Pienaar R."/>
            <person name="Rees D.J.G."/>
            <person name="Mans B.J."/>
        </authorList>
    </citation>
    <scope>NUCLEOTIDE SEQUENCE</scope>
    <source>
        <tissue evidence="2">Salivary glands</tissue>
    </source>
</reference>
<keyword evidence="1" id="KW-1133">Transmembrane helix</keyword>
<feature type="transmembrane region" description="Helical" evidence="1">
    <location>
        <begin position="7"/>
        <end position="25"/>
    </location>
</feature>
<proteinExistence type="predicted"/>
<evidence type="ECO:0000313" key="2">
    <source>
        <dbReference type="EMBL" id="MAA11994.1"/>
    </source>
</evidence>
<keyword evidence="1" id="KW-0472">Membrane</keyword>